<dbReference type="Proteomes" id="UP000243579">
    <property type="component" value="Unassembled WGS sequence"/>
</dbReference>
<feature type="coiled-coil region" evidence="4">
    <location>
        <begin position="376"/>
        <end position="410"/>
    </location>
</feature>
<dbReference type="STRING" id="1202772.A0A1V9YH78"/>
<sequence length="1039" mass="119591">MDESSNDEYMEGSIYRVRLHNFLTYTDAELFPGPRLNVVLGPNGTGKSSIVCALCVGLAGSTKILGRADKVGQFVKHEQESGFTEIELYFAKGNVSIRRTIYRDNRSTWQLNGRDVGQNKVKEVLSRAAIQIDNLCQFLPQDKVGEFSRMTPIQLLKATQAAIDNGELAEQQEEIITIQRESSSSVRDLDRARATLELKKTENLQRQTEVERIREHEQRRNETNNMKKKLKWLVFEECKREVQKLISQKMILRTQLKAAKEQQLTPLQTMLNEQTEAGNAARAEKRAAAERKVTLEKKLDNLKLQMDALDREASQTKMDLREVHGRHAQMQAKLERMTRDVEASNERLTAMPSEDDLRNQKNAEMRLQRDADRREYGQLEHDIRRLDAHLAKLNNEHQQRKAQLAREDRDCMRAYDWVQANGARLRRKVWGPLALELQVKDPLHAKCLEDTLQKWQLTCFVTECKEDSDLMIRELNEGNQRIGVSVINIQNGECSRIERPYTPDQLGELRAKYGMDRYLDEVVTAPDVIHEVLRSYGGIHTVLLATDETERMINEGHDIFTPISHMNKKAAFCTPAKKYVATVSKYGNQATTTRTNDIRPCRLLGVSSANEELKEQLHTKRAELVQQIERVKAKIDAVQSQEREFSARKHAVTHQVQEIRDQLRARNKLVGDIESGRLKIRQYEAELAKDYSDKIEGYERKLKNLLTKHVKLLQGSHEAATALVDATTLEAELTLQSQTAEKRQEIISRTLRNEAAKLEQLKAQYEAANQAVRSAGERAQQLKRDAERAAPWDEYEAVFEALPDDMMELRARIDNNEAAQEHFRGDMRIVEVYERVRQEIAAEEEALAQMETNMATLTERIDAIRIPWLEKLTAVVTEINAKFKHYFQEIGCVGEVYLNQDDDDIAKWGIERRAQFRVNAKLTRMTAEEQSGGEKSVGTIMYLMALQSLTKCPFRVVDEINQGMDIHNERKVFKRITRSSCGGKLPQYFLITPKLITGLEYHRDTKVLFILNGAYNIRQNEWNVDDILKQRPIKRQRAA</sequence>
<keyword evidence="3 4" id="KW-0175">Coiled coil</keyword>
<comment type="caution">
    <text evidence="6">The sequence shown here is derived from an EMBL/GenBank/DDBJ whole genome shotgun (WGS) entry which is preliminary data.</text>
</comment>
<dbReference type="OrthoDB" id="10254973at2759"/>
<feature type="coiled-coil region" evidence="4">
    <location>
        <begin position="610"/>
        <end position="641"/>
    </location>
</feature>
<dbReference type="Pfam" id="PF02463">
    <property type="entry name" value="SMC_N"/>
    <property type="match status" value="1"/>
</dbReference>
<dbReference type="GO" id="GO:0005634">
    <property type="term" value="C:nucleus"/>
    <property type="evidence" value="ECO:0007669"/>
    <property type="project" value="TreeGrafter"/>
</dbReference>
<dbReference type="InterPro" id="IPR003395">
    <property type="entry name" value="RecF/RecN/SMC_N"/>
</dbReference>
<proteinExistence type="inferred from homology"/>
<protein>
    <recommendedName>
        <fullName evidence="2">Structural maintenance of chromosomes protein 5</fullName>
    </recommendedName>
</protein>
<dbReference type="AlphaFoldDB" id="A0A1V9YH78"/>
<reference evidence="6 7" key="1">
    <citation type="journal article" date="2014" name="Genome Biol. Evol.">
        <title>The secreted proteins of Achlya hypogyna and Thraustotheca clavata identify the ancestral oomycete secretome and reveal gene acquisitions by horizontal gene transfer.</title>
        <authorList>
            <person name="Misner I."/>
            <person name="Blouin N."/>
            <person name="Leonard G."/>
            <person name="Richards T.A."/>
            <person name="Lane C.E."/>
        </authorList>
    </citation>
    <scope>NUCLEOTIDE SEQUENCE [LARGE SCALE GENOMIC DNA]</scope>
    <source>
        <strain evidence="6 7">ATCC 48635</strain>
    </source>
</reference>
<dbReference type="GO" id="GO:0000724">
    <property type="term" value="P:double-strand break repair via homologous recombination"/>
    <property type="evidence" value="ECO:0007669"/>
    <property type="project" value="TreeGrafter"/>
</dbReference>
<feature type="coiled-coil region" evidence="4">
    <location>
        <begin position="833"/>
        <end position="860"/>
    </location>
</feature>
<evidence type="ECO:0000256" key="1">
    <source>
        <dbReference type="ARBA" id="ARBA00010171"/>
    </source>
</evidence>
<dbReference type="GO" id="GO:0030915">
    <property type="term" value="C:Smc5-Smc6 complex"/>
    <property type="evidence" value="ECO:0007669"/>
    <property type="project" value="TreeGrafter"/>
</dbReference>
<dbReference type="PANTHER" id="PTHR45916:SF1">
    <property type="entry name" value="STRUCTURAL MAINTENANCE OF CHROMOSOMES PROTEIN 5"/>
    <property type="match status" value="1"/>
</dbReference>
<evidence type="ECO:0000256" key="4">
    <source>
        <dbReference type="SAM" id="Coils"/>
    </source>
</evidence>
<feature type="domain" description="RecF/RecN/SMC N-terminal" evidence="5">
    <location>
        <begin position="14"/>
        <end position="980"/>
    </location>
</feature>
<name>A0A1V9YH78_ACHHY</name>
<feature type="coiled-coil region" evidence="4">
    <location>
        <begin position="213"/>
        <end position="347"/>
    </location>
</feature>
<evidence type="ECO:0000256" key="3">
    <source>
        <dbReference type="ARBA" id="ARBA00023054"/>
    </source>
</evidence>
<dbReference type="PANTHER" id="PTHR45916">
    <property type="entry name" value="STRUCTURAL MAINTENANCE OF CHROMOSOMES PROTEIN 5"/>
    <property type="match status" value="1"/>
</dbReference>
<dbReference type="InterPro" id="IPR027417">
    <property type="entry name" value="P-loop_NTPase"/>
</dbReference>
<accession>A0A1V9YH78</accession>
<evidence type="ECO:0000259" key="5">
    <source>
        <dbReference type="Pfam" id="PF02463"/>
    </source>
</evidence>
<evidence type="ECO:0000313" key="7">
    <source>
        <dbReference type="Proteomes" id="UP000243579"/>
    </source>
</evidence>
<dbReference type="SUPFAM" id="SSF52540">
    <property type="entry name" value="P-loop containing nucleoside triphosphate hydrolases"/>
    <property type="match status" value="2"/>
</dbReference>
<feature type="coiled-coil region" evidence="4">
    <location>
        <begin position="748"/>
        <end position="785"/>
    </location>
</feature>
<comment type="similarity">
    <text evidence="1">Belongs to the SMC family. SMC5 subfamily.</text>
</comment>
<gene>
    <name evidence="6" type="ORF">ACHHYP_12418</name>
</gene>
<evidence type="ECO:0000256" key="2">
    <source>
        <dbReference type="ARBA" id="ARBA00018687"/>
    </source>
</evidence>
<dbReference type="GO" id="GO:0003697">
    <property type="term" value="F:single-stranded DNA binding"/>
    <property type="evidence" value="ECO:0007669"/>
    <property type="project" value="TreeGrafter"/>
</dbReference>
<evidence type="ECO:0000313" key="6">
    <source>
        <dbReference type="EMBL" id="OQR85040.1"/>
    </source>
</evidence>
<organism evidence="6 7">
    <name type="scientific">Achlya hypogyna</name>
    <name type="common">Oomycete</name>
    <name type="synonym">Protoachlya hypogyna</name>
    <dbReference type="NCBI Taxonomy" id="1202772"/>
    <lineage>
        <taxon>Eukaryota</taxon>
        <taxon>Sar</taxon>
        <taxon>Stramenopiles</taxon>
        <taxon>Oomycota</taxon>
        <taxon>Saprolegniomycetes</taxon>
        <taxon>Saprolegniales</taxon>
        <taxon>Achlyaceae</taxon>
        <taxon>Achlya</taxon>
    </lineage>
</organism>
<dbReference type="EMBL" id="JNBR01001827">
    <property type="protein sequence ID" value="OQR85040.1"/>
    <property type="molecule type" value="Genomic_DNA"/>
</dbReference>
<keyword evidence="7" id="KW-1185">Reference proteome</keyword>
<dbReference type="Gene3D" id="3.40.50.300">
    <property type="entry name" value="P-loop containing nucleotide triphosphate hydrolases"/>
    <property type="match status" value="2"/>
</dbReference>